<dbReference type="STRING" id="1550566.SZ63_10515"/>
<dbReference type="Proteomes" id="UP000035301">
    <property type="component" value="Unassembled WGS sequence"/>
</dbReference>
<accession>A0A0H1QX25</accession>
<evidence type="ECO:0000313" key="2">
    <source>
        <dbReference type="EMBL" id="KLK87493.1"/>
    </source>
</evidence>
<gene>
    <name evidence="2" type="ORF">SZ63_10515</name>
</gene>
<feature type="transmembrane region" description="Helical" evidence="1">
    <location>
        <begin position="20"/>
        <end position="42"/>
    </location>
</feature>
<sequence length="151" mass="16416">MAGDGRPGKTAEDLEWGRGPFFGALVVLIILCVIGLGFLHWINLIDETSLGASPRKAPVNAASVTHLTEDDFRNHPALGALILDEKPVLVAKGPLFDALLWLDPRSAYCPAGKEHAKYSSLRITTEEMRRILAKYALCEWNGTVYGVAQSA</sequence>
<dbReference type="RefSeq" id="WP_048185163.1">
    <property type="nucleotide sequence ID" value="NZ_JXOJ01000006.1"/>
</dbReference>
<proteinExistence type="predicted"/>
<evidence type="ECO:0000256" key="1">
    <source>
        <dbReference type="SAM" id="Phobius"/>
    </source>
</evidence>
<keyword evidence="1" id="KW-0812">Transmembrane</keyword>
<evidence type="ECO:0000313" key="3">
    <source>
        <dbReference type="Proteomes" id="UP000035301"/>
    </source>
</evidence>
<keyword evidence="1" id="KW-1133">Transmembrane helix</keyword>
<keyword evidence="3" id="KW-1185">Reference proteome</keyword>
<dbReference type="AlphaFoldDB" id="A0A0H1QX25"/>
<comment type="caution">
    <text evidence="2">The sequence shown here is derived from an EMBL/GenBank/DDBJ whole genome shotgun (WGS) entry which is preliminary data.</text>
</comment>
<keyword evidence="1" id="KW-0472">Membrane</keyword>
<name>A0A0H1QX25_9EURY</name>
<dbReference type="PATRIC" id="fig|1550566.3.peg.2292"/>
<dbReference type="OrthoDB" id="105971at2157"/>
<protein>
    <submittedName>
        <fullName evidence="2">Uncharacterized protein</fullName>
    </submittedName>
</protein>
<dbReference type="EMBL" id="JXOJ01000006">
    <property type="protein sequence ID" value="KLK87493.1"/>
    <property type="molecule type" value="Genomic_DNA"/>
</dbReference>
<organism evidence="2 3">
    <name type="scientific">Methanoculleus sediminis</name>
    <dbReference type="NCBI Taxonomy" id="1550566"/>
    <lineage>
        <taxon>Archaea</taxon>
        <taxon>Methanobacteriati</taxon>
        <taxon>Methanobacteriota</taxon>
        <taxon>Stenosarchaea group</taxon>
        <taxon>Methanomicrobia</taxon>
        <taxon>Methanomicrobiales</taxon>
        <taxon>Methanomicrobiaceae</taxon>
        <taxon>Methanoculleus</taxon>
    </lineage>
</organism>
<reference evidence="2 3" key="1">
    <citation type="journal article" date="2015" name="Int. J. Syst. Evol. Microbiol.">
        <title>Methanoculleus sediminis sp. nov., a methanogen from sediments near a submarine mud volcano.</title>
        <authorList>
            <person name="Chen S.C."/>
            <person name="Chen M.F."/>
            <person name="Lai M.C."/>
            <person name="Weng C.Y."/>
            <person name="Wu S.Y."/>
            <person name="Lin S."/>
            <person name="Yang T.F."/>
            <person name="Chen P.C."/>
        </authorList>
    </citation>
    <scope>NUCLEOTIDE SEQUENCE [LARGE SCALE GENOMIC DNA]</scope>
    <source>
        <strain evidence="2 3">S3Fa</strain>
    </source>
</reference>